<organism evidence="2 3">
    <name type="scientific">Adhaeribacter radiodurans</name>
    <dbReference type="NCBI Taxonomy" id="2745197"/>
    <lineage>
        <taxon>Bacteria</taxon>
        <taxon>Pseudomonadati</taxon>
        <taxon>Bacteroidota</taxon>
        <taxon>Cytophagia</taxon>
        <taxon>Cytophagales</taxon>
        <taxon>Hymenobacteraceae</taxon>
        <taxon>Adhaeribacter</taxon>
    </lineage>
</organism>
<feature type="region of interest" description="Disordered" evidence="1">
    <location>
        <begin position="275"/>
        <end position="300"/>
    </location>
</feature>
<accession>A0A7L7L9L0</accession>
<reference evidence="2 3" key="1">
    <citation type="submission" date="2020-06" db="EMBL/GenBank/DDBJ databases">
        <authorList>
            <person name="Hwang Y.J."/>
        </authorList>
    </citation>
    <scope>NUCLEOTIDE SEQUENCE [LARGE SCALE GENOMIC DNA]</scope>
    <source>
        <strain evidence="2 3">KUDC8001</strain>
    </source>
</reference>
<evidence type="ECO:0000313" key="2">
    <source>
        <dbReference type="EMBL" id="QMU29508.1"/>
    </source>
</evidence>
<dbReference type="AlphaFoldDB" id="A0A7L7L9L0"/>
<dbReference type="PROSITE" id="PS51257">
    <property type="entry name" value="PROKAR_LIPOPROTEIN"/>
    <property type="match status" value="1"/>
</dbReference>
<dbReference type="EMBL" id="CP055153">
    <property type="protein sequence ID" value="QMU29508.1"/>
    <property type="molecule type" value="Genomic_DNA"/>
</dbReference>
<dbReference type="Proteomes" id="UP000514509">
    <property type="component" value="Chromosome"/>
</dbReference>
<dbReference type="KEGG" id="add:HUW48_16345"/>
<dbReference type="GO" id="GO:0016829">
    <property type="term" value="F:lyase activity"/>
    <property type="evidence" value="ECO:0007669"/>
    <property type="project" value="UniProtKB-KW"/>
</dbReference>
<feature type="compositionally biased region" description="Low complexity" evidence="1">
    <location>
        <begin position="288"/>
        <end position="299"/>
    </location>
</feature>
<name>A0A7L7L9L0_9BACT</name>
<dbReference type="RefSeq" id="WP_182411967.1">
    <property type="nucleotide sequence ID" value="NZ_CP055153.1"/>
</dbReference>
<evidence type="ECO:0000256" key="1">
    <source>
        <dbReference type="SAM" id="MobiDB-lite"/>
    </source>
</evidence>
<keyword evidence="2" id="KW-0456">Lyase</keyword>
<dbReference type="InterPro" id="IPR025975">
    <property type="entry name" value="Polysacc_lyase"/>
</dbReference>
<dbReference type="Pfam" id="PF14099">
    <property type="entry name" value="Polysacc_lyase"/>
    <property type="match status" value="1"/>
</dbReference>
<evidence type="ECO:0000313" key="3">
    <source>
        <dbReference type="Proteomes" id="UP000514509"/>
    </source>
</evidence>
<proteinExistence type="predicted"/>
<sequence>MKKFLLIALSFLTIVTTSCQKDELEEMQSYSYAEKTAASNAFSSEGRNNLLAEAKFEPTLSSYFNKQIYTSFGFAINSDFVRSGSKAAKFEMRSSDSQIRSEILLPYETNSNRWYGNSLYLPSNAWENDYNPEGWDIISQWHAVEDAGEAARLPPLSLVVSKGRLNFVIYWATKSINTNTTISGKKVFDLGPLEKDKWLDMVYHFNFSHQSDGVLEVWKNGVKVVDYKGPNCYNDKNYPYFKTGIYKRRWYKVTKRVIYIDEVRAGNEKATYKDVVPSGAVTPPTTPPTDSTTVDKPTSNEPLTLTLINANTDQPLQKLTEGSTFDLATLPTYDLNIEATSASAVGSVKFNLSGTENQEMIQSGAPYSLFGDAGGNFNNWLPASGDYTLKATSFSGANATGNAVATASVSFKVVNSNAYGSGAPSVKLVINSDSASTSSTQARLNISAVNATHMRFYDNANSNWTDWEPVTEIKPWTLSSGAGSKWVKVQVLNTVGVMSEVVSDGIILQNPNIADLNANPSVAMVINNNAATTTTTNVTLNITALNATQMRFYDNANSTWTAWESIAATKAWTLSSGAGSKWVKVQVKNASGIMSTTVMDGINLENPIVSDPNATPTVKMVINNNAASTTSTKVTLNVTATNSTHIRFYDNANSNWTAWEAVKTTRAWTLSSGAGSKWVKAQTKNAAGKMSTSVSDGIILK</sequence>
<dbReference type="Gene3D" id="2.60.120.200">
    <property type="match status" value="1"/>
</dbReference>
<reference evidence="2 3" key="2">
    <citation type="submission" date="2020-08" db="EMBL/GenBank/DDBJ databases">
        <title>Adhaeribacter dokdonensis sp. nov., isolated from the rhizosphere of Elymus tsukushiensis, a plant native to the Dokdo Islands, Republic of Korea.</title>
        <authorList>
            <person name="Ghim S.Y."/>
        </authorList>
    </citation>
    <scope>NUCLEOTIDE SEQUENCE [LARGE SCALE GENOMIC DNA]</scope>
    <source>
        <strain evidence="2 3">KUDC8001</strain>
    </source>
</reference>
<protein>
    <submittedName>
        <fullName evidence="2">Heparin lyase I family protein</fullName>
    </submittedName>
</protein>
<gene>
    <name evidence="2" type="ORF">HUW48_16345</name>
</gene>
<keyword evidence="3" id="KW-1185">Reference proteome</keyword>